<dbReference type="RefSeq" id="WP_058440486.1">
    <property type="nucleotide sequence ID" value="NZ_CAAAHU010000020.1"/>
</dbReference>
<dbReference type="PANTHER" id="PTHR34477">
    <property type="entry name" value="UPF0213 PROTEIN YHBQ"/>
    <property type="match status" value="1"/>
</dbReference>
<dbReference type="PATRIC" id="fig|29422.6.peg.392"/>
<dbReference type="Gene3D" id="3.40.1440.10">
    <property type="entry name" value="GIY-YIG endonuclease"/>
    <property type="match status" value="1"/>
</dbReference>
<keyword evidence="4" id="KW-1185">Reference proteome</keyword>
<dbReference type="InterPro" id="IPR035901">
    <property type="entry name" value="GIY-YIG_endonuc_sf"/>
</dbReference>
<organism evidence="3 4">
    <name type="scientific">Legionella brunensis</name>
    <dbReference type="NCBI Taxonomy" id="29422"/>
    <lineage>
        <taxon>Bacteria</taxon>
        <taxon>Pseudomonadati</taxon>
        <taxon>Pseudomonadota</taxon>
        <taxon>Gammaproteobacteria</taxon>
        <taxon>Legionellales</taxon>
        <taxon>Legionellaceae</taxon>
        <taxon>Legionella</taxon>
    </lineage>
</organism>
<accession>A0A0W0SSP2</accession>
<dbReference type="PROSITE" id="PS50164">
    <property type="entry name" value="GIY_YIG"/>
    <property type="match status" value="1"/>
</dbReference>
<evidence type="ECO:0000313" key="3">
    <source>
        <dbReference type="EMBL" id="KTC86434.1"/>
    </source>
</evidence>
<reference evidence="3 4" key="1">
    <citation type="submission" date="2015-11" db="EMBL/GenBank/DDBJ databases">
        <title>Genomic analysis of 38 Legionella species identifies large and diverse effector repertoires.</title>
        <authorList>
            <person name="Burstein D."/>
            <person name="Amaro F."/>
            <person name="Zusman T."/>
            <person name="Lifshitz Z."/>
            <person name="Cohen O."/>
            <person name="Gilbert J.A."/>
            <person name="Pupko T."/>
            <person name="Shuman H.A."/>
            <person name="Segal G."/>
        </authorList>
    </citation>
    <scope>NUCLEOTIDE SEQUENCE [LARGE SCALE GENOMIC DNA]</scope>
    <source>
        <strain evidence="3 4">ATCC 43878</strain>
    </source>
</reference>
<dbReference type="PANTHER" id="PTHR34477:SF1">
    <property type="entry name" value="UPF0213 PROTEIN YHBQ"/>
    <property type="match status" value="1"/>
</dbReference>
<dbReference type="Proteomes" id="UP000054742">
    <property type="component" value="Unassembled WGS sequence"/>
</dbReference>
<dbReference type="InterPro" id="IPR000305">
    <property type="entry name" value="GIY-YIG_endonuc"/>
</dbReference>
<name>A0A0W0SSP2_9GAMM</name>
<gene>
    <name evidence="3" type="ORF">Lbru_0375</name>
</gene>
<evidence type="ECO:0000259" key="2">
    <source>
        <dbReference type="PROSITE" id="PS50164"/>
    </source>
</evidence>
<dbReference type="InterPro" id="IPR050190">
    <property type="entry name" value="UPF0213_domain"/>
</dbReference>
<evidence type="ECO:0000256" key="1">
    <source>
        <dbReference type="ARBA" id="ARBA00007435"/>
    </source>
</evidence>
<proteinExistence type="inferred from homology"/>
<dbReference type="EMBL" id="LNXV01000004">
    <property type="protein sequence ID" value="KTC86434.1"/>
    <property type="molecule type" value="Genomic_DNA"/>
</dbReference>
<dbReference type="SUPFAM" id="SSF82771">
    <property type="entry name" value="GIY-YIG endonuclease"/>
    <property type="match status" value="1"/>
</dbReference>
<sequence>MITCYWVYILLCENNTYYTGITNDLEKRYKSHIDGTSKCKYTRSFRPVKIAQAWEIPEGKAAAMKVERYIKKLSRCEKENMIAEPLSLQYHTILIDIA</sequence>
<feature type="domain" description="GIY-YIG" evidence="2">
    <location>
        <begin position="3"/>
        <end position="80"/>
    </location>
</feature>
<comment type="similarity">
    <text evidence="1">Belongs to the UPF0213 family.</text>
</comment>
<protein>
    <submittedName>
        <fullName evidence="3">Nuclease</fullName>
    </submittedName>
</protein>
<evidence type="ECO:0000313" key="4">
    <source>
        <dbReference type="Proteomes" id="UP000054742"/>
    </source>
</evidence>
<dbReference type="AlphaFoldDB" id="A0A0W0SSP2"/>
<dbReference type="CDD" id="cd10456">
    <property type="entry name" value="GIY-YIG_UPF0213"/>
    <property type="match status" value="1"/>
</dbReference>
<dbReference type="STRING" id="29422.Lbru_0375"/>
<dbReference type="Pfam" id="PF01541">
    <property type="entry name" value="GIY-YIG"/>
    <property type="match status" value="1"/>
</dbReference>
<dbReference type="OrthoDB" id="9797095at2"/>
<comment type="caution">
    <text evidence="3">The sequence shown here is derived from an EMBL/GenBank/DDBJ whole genome shotgun (WGS) entry which is preliminary data.</text>
</comment>